<sequence>MKKINKVIISFIIFFQLVLLTSCSNIPYEPKIKMDIIVRELTKNEYSAVGTMGLSNPSIHDFKKIVFDFEMKNSNQITYRNVNIPEHTIWKYRINSINGERYWFGNYYKMGDSSTYHREIVYYSKGVSEEQIRKAFEDTFIRISYQTEHGESRTLEYSIGNSIEFK</sequence>
<gene>
    <name evidence="1" type="ORF">GCM10007380_01010</name>
</gene>
<proteinExistence type="predicted"/>
<organism evidence="1 2">
    <name type="scientific">Gottfriedia solisilvae</name>
    <dbReference type="NCBI Taxonomy" id="1516104"/>
    <lineage>
        <taxon>Bacteria</taxon>
        <taxon>Bacillati</taxon>
        <taxon>Bacillota</taxon>
        <taxon>Bacilli</taxon>
        <taxon>Bacillales</taxon>
        <taxon>Bacillaceae</taxon>
        <taxon>Gottfriedia</taxon>
    </lineage>
</organism>
<dbReference type="RefSeq" id="WP_088002697.1">
    <property type="nucleotide sequence ID" value="NZ_BMHB01000001.1"/>
</dbReference>
<dbReference type="PROSITE" id="PS51257">
    <property type="entry name" value="PROKAR_LIPOPROTEIN"/>
    <property type="match status" value="1"/>
</dbReference>
<accession>A0A8J3EVM9</accession>
<dbReference type="EMBL" id="BMHB01000001">
    <property type="protein sequence ID" value="GGI10083.1"/>
    <property type="molecule type" value="Genomic_DNA"/>
</dbReference>
<reference evidence="2" key="1">
    <citation type="journal article" date="2019" name="Int. J. Syst. Evol. Microbiol.">
        <title>The Global Catalogue of Microorganisms (GCM) 10K type strain sequencing project: providing services to taxonomists for standard genome sequencing and annotation.</title>
        <authorList>
            <consortium name="The Broad Institute Genomics Platform"/>
            <consortium name="The Broad Institute Genome Sequencing Center for Infectious Disease"/>
            <person name="Wu L."/>
            <person name="Ma J."/>
        </authorList>
    </citation>
    <scope>NUCLEOTIDE SEQUENCE [LARGE SCALE GENOMIC DNA]</scope>
    <source>
        <strain evidence="2">CGMCC 1.14993</strain>
    </source>
</reference>
<keyword evidence="2" id="KW-1185">Reference proteome</keyword>
<evidence type="ECO:0008006" key="3">
    <source>
        <dbReference type="Google" id="ProtNLM"/>
    </source>
</evidence>
<dbReference type="AlphaFoldDB" id="A0A8J3EVM9"/>
<name>A0A8J3EVM9_9BACI</name>
<dbReference type="OrthoDB" id="2967173at2"/>
<protein>
    <recommendedName>
        <fullName evidence="3">Lipoprotein</fullName>
    </recommendedName>
</protein>
<dbReference type="Proteomes" id="UP000626244">
    <property type="component" value="Unassembled WGS sequence"/>
</dbReference>
<evidence type="ECO:0000313" key="2">
    <source>
        <dbReference type="Proteomes" id="UP000626244"/>
    </source>
</evidence>
<comment type="caution">
    <text evidence="1">The sequence shown here is derived from an EMBL/GenBank/DDBJ whole genome shotgun (WGS) entry which is preliminary data.</text>
</comment>
<evidence type="ECO:0000313" key="1">
    <source>
        <dbReference type="EMBL" id="GGI10083.1"/>
    </source>
</evidence>